<protein>
    <recommendedName>
        <fullName evidence="3">SCP2 domain-containing protein</fullName>
    </recommendedName>
</protein>
<sequence>MTDSRTLAFVNLYGVLGTLENLCELDTKAKEILYELKKPVSVCFDVKDGPTATIKFTCKGCRMEDGKQPHDILIPFASCKQFNGMIDGTVTPVPVKGFTKIGFLLKTFVALTDRLTELLRPSEEALRDPAFFRLSTELTFYTIAVSLAQIGNQDAIGRASASYMLDGDVAFLIKDGPAATLRVKDHHLLAIKKAPEKPRAIMQFDSLQLAHDLFTGKINALECIGLGTVEIRGMLSMVDNMNRILDRVALYLA</sequence>
<name>A0A9D1IHS0_9FIRM</name>
<evidence type="ECO:0000313" key="1">
    <source>
        <dbReference type="EMBL" id="HIU36292.1"/>
    </source>
</evidence>
<comment type="caution">
    <text evidence="1">The sequence shown here is derived from an EMBL/GenBank/DDBJ whole genome shotgun (WGS) entry which is preliminary data.</text>
</comment>
<evidence type="ECO:0008006" key="3">
    <source>
        <dbReference type="Google" id="ProtNLM"/>
    </source>
</evidence>
<reference evidence="1" key="2">
    <citation type="journal article" date="2021" name="PeerJ">
        <title>Extensive microbial diversity within the chicken gut microbiome revealed by metagenomics and culture.</title>
        <authorList>
            <person name="Gilroy R."/>
            <person name="Ravi A."/>
            <person name="Getino M."/>
            <person name="Pursley I."/>
            <person name="Horton D.L."/>
            <person name="Alikhan N.F."/>
            <person name="Baker D."/>
            <person name="Gharbi K."/>
            <person name="Hall N."/>
            <person name="Watson M."/>
            <person name="Adriaenssens E.M."/>
            <person name="Foster-Nyarko E."/>
            <person name="Jarju S."/>
            <person name="Secka A."/>
            <person name="Antonio M."/>
            <person name="Oren A."/>
            <person name="Chaudhuri R.R."/>
            <person name="La Ragione R."/>
            <person name="Hildebrand F."/>
            <person name="Pallen M.J."/>
        </authorList>
    </citation>
    <scope>NUCLEOTIDE SEQUENCE</scope>
    <source>
        <strain evidence="1">ChiGjej1B1-19959</strain>
    </source>
</reference>
<accession>A0A9D1IHS0</accession>
<organism evidence="1 2">
    <name type="scientific">Candidatus Fimenecus excrementigallinarum</name>
    <dbReference type="NCBI Taxonomy" id="2840816"/>
    <lineage>
        <taxon>Bacteria</taxon>
        <taxon>Bacillati</taxon>
        <taxon>Bacillota</taxon>
        <taxon>Clostridia</taxon>
        <taxon>Candidatus Fimenecus</taxon>
    </lineage>
</organism>
<reference evidence="1" key="1">
    <citation type="submission" date="2020-10" db="EMBL/GenBank/DDBJ databases">
        <authorList>
            <person name="Gilroy R."/>
        </authorList>
    </citation>
    <scope>NUCLEOTIDE SEQUENCE</scope>
    <source>
        <strain evidence="1">ChiGjej1B1-19959</strain>
    </source>
</reference>
<proteinExistence type="predicted"/>
<dbReference type="AlphaFoldDB" id="A0A9D1IHS0"/>
<dbReference type="Proteomes" id="UP000824071">
    <property type="component" value="Unassembled WGS sequence"/>
</dbReference>
<gene>
    <name evidence="1" type="ORF">IAC53_06805</name>
</gene>
<dbReference type="EMBL" id="DVMW01000039">
    <property type="protein sequence ID" value="HIU36292.1"/>
    <property type="molecule type" value="Genomic_DNA"/>
</dbReference>
<evidence type="ECO:0000313" key="2">
    <source>
        <dbReference type="Proteomes" id="UP000824071"/>
    </source>
</evidence>